<comment type="subcellular location">
    <subcellularLocation>
        <location evidence="1">Membrane</location>
        <topology evidence="1">Multi-pass membrane protein</topology>
    </subcellularLocation>
</comment>
<keyword evidence="4 6" id="KW-0472">Membrane</keyword>
<feature type="transmembrane region" description="Helical" evidence="6">
    <location>
        <begin position="170"/>
        <end position="189"/>
    </location>
</feature>
<dbReference type="GO" id="GO:0016020">
    <property type="term" value="C:membrane"/>
    <property type="evidence" value="ECO:0007669"/>
    <property type="project" value="UniProtKB-SubCell"/>
</dbReference>
<gene>
    <name evidence="7" type="ORF">Vbra_17063</name>
</gene>
<dbReference type="AlphaFoldDB" id="A0A0G4G505"/>
<feature type="transmembrane region" description="Helical" evidence="6">
    <location>
        <begin position="79"/>
        <end position="96"/>
    </location>
</feature>
<dbReference type="InParanoid" id="A0A0G4G505"/>
<dbReference type="Proteomes" id="UP000041254">
    <property type="component" value="Unassembled WGS sequence"/>
</dbReference>
<dbReference type="STRING" id="1169540.A0A0G4G505"/>
<organism evidence="7 8">
    <name type="scientific">Vitrella brassicaformis (strain CCMP3155)</name>
    <dbReference type="NCBI Taxonomy" id="1169540"/>
    <lineage>
        <taxon>Eukaryota</taxon>
        <taxon>Sar</taxon>
        <taxon>Alveolata</taxon>
        <taxon>Colpodellida</taxon>
        <taxon>Vitrellaceae</taxon>
        <taxon>Vitrella</taxon>
    </lineage>
</organism>
<keyword evidence="2 6" id="KW-0812">Transmembrane</keyword>
<proteinExistence type="predicted"/>
<dbReference type="Pfam" id="PF03741">
    <property type="entry name" value="TerC"/>
    <property type="match status" value="1"/>
</dbReference>
<evidence type="ECO:0000256" key="5">
    <source>
        <dbReference type="SAM" id="MobiDB-lite"/>
    </source>
</evidence>
<feature type="transmembrane region" description="Helical" evidence="6">
    <location>
        <begin position="142"/>
        <end position="163"/>
    </location>
</feature>
<sequence length="399" mass="43071">MSASPSDEGAQRKVNAQPMEPREHSPAAAPASQVETKRSGESEELEALVQSYGRGNVPGSTLVAGEADAGEIQAAVRNLSLYVLAAVLFGAGVFVFKSPEAGLEFFAAYLTEYSLSVDNLFVFLIIFNYFKVPLSSQPRVLNWGFLTAAVLRFTFLFVGTELLERFRPLFLVFAAVLLWNSASTLLPYFGVGEKDEDDNEDLADNQIVKFVKRFMSFSDHYDGEKFFTEIEEKDPSTGNMVLKTVATPLFLTLCVIELSDIVFATDSVPAVLGITQDVLVSYSSNLFAILGLRSLYFLLAEGLASLQYLEPAIGLVLGFIGGKICLDFGGFKIPTAAELAVVTSLLGSGVGLSLWLPSDSNGEEQRGGKDEEGPLTKVAQETSLCHAEGFVSIMKGGAE</sequence>
<dbReference type="VEuPathDB" id="CryptoDB:Vbra_17063"/>
<evidence type="ECO:0000256" key="1">
    <source>
        <dbReference type="ARBA" id="ARBA00004141"/>
    </source>
</evidence>
<dbReference type="PhylomeDB" id="A0A0G4G505"/>
<keyword evidence="3 6" id="KW-1133">Transmembrane helix</keyword>
<evidence type="ECO:0000256" key="6">
    <source>
        <dbReference type="SAM" id="Phobius"/>
    </source>
</evidence>
<dbReference type="EMBL" id="CDMY01000571">
    <property type="protein sequence ID" value="CEM23516.1"/>
    <property type="molecule type" value="Genomic_DNA"/>
</dbReference>
<dbReference type="OMA" id="ADHAREY"/>
<reference evidence="7 8" key="1">
    <citation type="submission" date="2014-11" db="EMBL/GenBank/DDBJ databases">
        <authorList>
            <person name="Zhu J."/>
            <person name="Qi W."/>
            <person name="Song R."/>
        </authorList>
    </citation>
    <scope>NUCLEOTIDE SEQUENCE [LARGE SCALE GENOMIC DNA]</scope>
</reference>
<evidence type="ECO:0000313" key="7">
    <source>
        <dbReference type="EMBL" id="CEM23516.1"/>
    </source>
</evidence>
<evidence type="ECO:0000256" key="2">
    <source>
        <dbReference type="ARBA" id="ARBA00022692"/>
    </source>
</evidence>
<accession>A0A0G4G505</accession>
<evidence type="ECO:0000256" key="3">
    <source>
        <dbReference type="ARBA" id="ARBA00022989"/>
    </source>
</evidence>
<dbReference type="OrthoDB" id="417520at2759"/>
<dbReference type="PANTHER" id="PTHR30238">
    <property type="entry name" value="MEMBRANE BOUND PREDICTED REDOX MODULATOR"/>
    <property type="match status" value="1"/>
</dbReference>
<keyword evidence="8" id="KW-1185">Reference proteome</keyword>
<dbReference type="InterPro" id="IPR005496">
    <property type="entry name" value="Integral_membrane_TerC"/>
</dbReference>
<dbReference type="InterPro" id="IPR022369">
    <property type="entry name" value="Integral_membrane_TerC_rswitch"/>
</dbReference>
<dbReference type="PANTHER" id="PTHR30238:SF0">
    <property type="entry name" value="THYLAKOID MEMBRANE PROTEIN TERC, CHLOROPLASTIC"/>
    <property type="match status" value="1"/>
</dbReference>
<name>A0A0G4G505_VITBC</name>
<protein>
    <submittedName>
        <fullName evidence="7">Uncharacterized protein</fullName>
    </submittedName>
</protein>
<evidence type="ECO:0000256" key="4">
    <source>
        <dbReference type="ARBA" id="ARBA00023136"/>
    </source>
</evidence>
<feature type="transmembrane region" description="Helical" evidence="6">
    <location>
        <begin position="108"/>
        <end position="130"/>
    </location>
</feature>
<dbReference type="NCBIfam" id="TIGR03718">
    <property type="entry name" value="R_switched_Alx"/>
    <property type="match status" value="1"/>
</dbReference>
<feature type="region of interest" description="Disordered" evidence="5">
    <location>
        <begin position="1"/>
        <end position="41"/>
    </location>
</feature>
<evidence type="ECO:0000313" key="8">
    <source>
        <dbReference type="Proteomes" id="UP000041254"/>
    </source>
</evidence>